<comment type="caution">
    <text evidence="3">The sequence shown here is derived from an EMBL/GenBank/DDBJ whole genome shotgun (WGS) entry which is preliminary data.</text>
</comment>
<dbReference type="InterPro" id="IPR040624">
    <property type="entry name" value="HalOD1"/>
</dbReference>
<evidence type="ECO:0000313" key="4">
    <source>
        <dbReference type="Proteomes" id="UP001595921"/>
    </source>
</evidence>
<accession>A0ABD5P6D9</accession>
<proteinExistence type="predicted"/>
<name>A0ABD5P6D9_9EURY</name>
<evidence type="ECO:0000259" key="2">
    <source>
        <dbReference type="Pfam" id="PF18545"/>
    </source>
</evidence>
<sequence>MNQRATIRLEGPDRDGQLSLGIAETLARAKGVEFDELDVCLHDYADLSALTQLFGSGPRATPRRGTVSFVVEEWLVVVDVGHDDEAEVTVEPVEPIGPAAGASVQSNHPVGRSAGASDGDVPR</sequence>
<feature type="domain" description="Halobacterial output" evidence="2">
    <location>
        <begin position="17"/>
        <end position="88"/>
    </location>
</feature>
<protein>
    <submittedName>
        <fullName evidence="3">HalOD1 output domain-containing protein</fullName>
    </submittedName>
</protein>
<dbReference type="Proteomes" id="UP001595921">
    <property type="component" value="Unassembled WGS sequence"/>
</dbReference>
<feature type="region of interest" description="Disordered" evidence="1">
    <location>
        <begin position="94"/>
        <end position="123"/>
    </location>
</feature>
<dbReference type="RefSeq" id="WP_267624742.1">
    <property type="nucleotide sequence ID" value="NZ_JAODIW010000010.1"/>
</dbReference>
<reference evidence="3 4" key="1">
    <citation type="journal article" date="2019" name="Int. J. Syst. Evol. Microbiol.">
        <title>The Global Catalogue of Microorganisms (GCM) 10K type strain sequencing project: providing services to taxonomists for standard genome sequencing and annotation.</title>
        <authorList>
            <consortium name="The Broad Institute Genomics Platform"/>
            <consortium name="The Broad Institute Genome Sequencing Center for Infectious Disease"/>
            <person name="Wu L."/>
            <person name="Ma J."/>
        </authorList>
    </citation>
    <scope>NUCLEOTIDE SEQUENCE [LARGE SCALE GENOMIC DNA]</scope>
    <source>
        <strain evidence="3 4">CGMCC 1.12553</strain>
    </source>
</reference>
<organism evidence="3 4">
    <name type="scientific">Halobium salinum</name>
    <dbReference type="NCBI Taxonomy" id="1364940"/>
    <lineage>
        <taxon>Archaea</taxon>
        <taxon>Methanobacteriati</taxon>
        <taxon>Methanobacteriota</taxon>
        <taxon>Stenosarchaea group</taxon>
        <taxon>Halobacteria</taxon>
        <taxon>Halobacteriales</taxon>
        <taxon>Haloferacaceae</taxon>
        <taxon>Halobium</taxon>
    </lineage>
</organism>
<evidence type="ECO:0000256" key="1">
    <source>
        <dbReference type="SAM" id="MobiDB-lite"/>
    </source>
</evidence>
<keyword evidence="4" id="KW-1185">Reference proteome</keyword>
<dbReference type="AlphaFoldDB" id="A0ABD5P6D9"/>
<dbReference type="Pfam" id="PF18545">
    <property type="entry name" value="HalOD1"/>
    <property type="match status" value="1"/>
</dbReference>
<dbReference type="EMBL" id="JBHSDS010000001">
    <property type="protein sequence ID" value="MFC4356387.1"/>
    <property type="molecule type" value="Genomic_DNA"/>
</dbReference>
<evidence type="ECO:0000313" key="3">
    <source>
        <dbReference type="EMBL" id="MFC4356387.1"/>
    </source>
</evidence>
<gene>
    <name evidence="3" type="ORF">ACFO0N_00320</name>
</gene>